<dbReference type="GO" id="GO:0046983">
    <property type="term" value="F:protein dimerization activity"/>
    <property type="evidence" value="ECO:0007669"/>
    <property type="project" value="InterPro"/>
</dbReference>
<dbReference type="PATRIC" id="fig|151081.8.peg.3257"/>
<dbReference type="eggNOG" id="ENOG5032UK5">
    <property type="taxonomic scope" value="Bacteria"/>
</dbReference>
<reference evidence="4 6" key="2">
    <citation type="submission" date="2017-12" db="EMBL/GenBank/DDBJ databases">
        <authorList>
            <person name="Paulsen S."/>
            <person name="Gram L.K."/>
        </authorList>
    </citation>
    <scope>NUCLEOTIDE SEQUENCE [LARGE SCALE GENOMIC DNA]</scope>
    <source>
        <strain evidence="4 6">S2897</strain>
    </source>
</reference>
<dbReference type="InterPro" id="IPR027454">
    <property type="entry name" value="Histone_HNS_N"/>
</dbReference>
<dbReference type="SUPFAM" id="SSF81273">
    <property type="entry name" value="H-NS histone-like proteins"/>
    <property type="match status" value="1"/>
</dbReference>
<feature type="coiled-coil region" evidence="1">
    <location>
        <begin position="13"/>
        <end position="47"/>
    </location>
</feature>
<dbReference type="InterPro" id="IPR037150">
    <property type="entry name" value="H-NS_C_dom_sf"/>
</dbReference>
<dbReference type="GO" id="GO:0003677">
    <property type="term" value="F:DNA binding"/>
    <property type="evidence" value="ECO:0007669"/>
    <property type="project" value="InterPro"/>
</dbReference>
<gene>
    <name evidence="4" type="ORF">CWC05_17555</name>
    <name evidence="3" type="ORF">TW72_17450</name>
</gene>
<dbReference type="RefSeq" id="WP_022946197.1">
    <property type="nucleotide sequence ID" value="NZ_CP023396.1"/>
</dbReference>
<evidence type="ECO:0000313" key="6">
    <source>
        <dbReference type="Proteomes" id="UP000305874"/>
    </source>
</evidence>
<dbReference type="OrthoDB" id="6088948at2"/>
<dbReference type="Proteomes" id="UP000305874">
    <property type="component" value="Unassembled WGS sequence"/>
</dbReference>
<evidence type="ECO:0000256" key="1">
    <source>
        <dbReference type="SAM" id="Coils"/>
    </source>
</evidence>
<dbReference type="GeneID" id="58230283"/>
<name>A0A0F4PJB9_9GAMM</name>
<dbReference type="Gene3D" id="1.10.287.1050">
    <property type="entry name" value="H-NS histone-like proteins"/>
    <property type="match status" value="1"/>
</dbReference>
<dbReference type="InterPro" id="IPR054180">
    <property type="entry name" value="H-NS-like_N"/>
</dbReference>
<evidence type="ECO:0000313" key="3">
    <source>
        <dbReference type="EMBL" id="KJY96134.1"/>
    </source>
</evidence>
<proteinExistence type="predicted"/>
<accession>A0A0F4PJB9</accession>
<feature type="domain" description="DNA-binding protein H-NS-like N-terminal" evidence="2">
    <location>
        <begin position="2"/>
        <end position="57"/>
    </location>
</feature>
<sequence>MREIRAFAKTASMNELEKAINILNTALESQQQQEKAKQEVLELMKEKGLSVDDIVDSKQDKRTKVEPKYRREFEGKVVEWSGRGKRPKAFQDVDLTKYLAK</sequence>
<reference evidence="3 5" key="1">
    <citation type="journal article" date="2015" name="BMC Genomics">
        <title>Genome mining reveals unlocked bioactive potential of marine Gram-negative bacteria.</title>
        <authorList>
            <person name="Machado H."/>
            <person name="Sonnenschein E.C."/>
            <person name="Melchiorsen J."/>
            <person name="Gram L."/>
        </authorList>
    </citation>
    <scope>NUCLEOTIDE SEQUENCE [LARGE SCALE GENOMIC DNA]</scope>
    <source>
        <strain evidence="3 5">S3137</strain>
    </source>
</reference>
<comment type="caution">
    <text evidence="3">The sequence shown here is derived from an EMBL/GenBank/DDBJ whole genome shotgun (WGS) entry which is preliminary data.</text>
</comment>
<dbReference type="Pfam" id="PF22470">
    <property type="entry name" value="Histone_HNS_N"/>
    <property type="match status" value="1"/>
</dbReference>
<dbReference type="Gene3D" id="4.10.430.10">
    <property type="entry name" value="Histone-like protein H-NS, C-terminal domain"/>
    <property type="match status" value="1"/>
</dbReference>
<reference evidence="6" key="3">
    <citation type="submission" date="2019-06" db="EMBL/GenBank/DDBJ databases">
        <title>Co-occurence of chitin degradation, pigmentation and bioactivity in marine Pseudoalteromonas.</title>
        <authorList>
            <person name="Sonnenschein E.C."/>
            <person name="Bech P.K."/>
        </authorList>
    </citation>
    <scope>NUCLEOTIDE SEQUENCE [LARGE SCALE GENOMIC DNA]</scope>
    <source>
        <strain evidence="6">S2897</strain>
    </source>
</reference>
<protein>
    <submittedName>
        <fullName evidence="3">Histone family protein nucleoid-structuring protein H-NS</fullName>
    </submittedName>
</protein>
<dbReference type="STRING" id="151081.TW72_17450"/>
<organism evidence="3 5">
    <name type="scientific">Pseudoalteromonas ruthenica</name>
    <dbReference type="NCBI Taxonomy" id="151081"/>
    <lineage>
        <taxon>Bacteria</taxon>
        <taxon>Pseudomonadati</taxon>
        <taxon>Pseudomonadota</taxon>
        <taxon>Gammaproteobacteria</taxon>
        <taxon>Alteromonadales</taxon>
        <taxon>Pseudoalteromonadaceae</taxon>
        <taxon>Pseudoalteromonas</taxon>
    </lineage>
</organism>
<evidence type="ECO:0000259" key="2">
    <source>
        <dbReference type="Pfam" id="PF22470"/>
    </source>
</evidence>
<keyword evidence="5" id="KW-1185">Reference proteome</keyword>
<keyword evidence="1" id="KW-0175">Coiled coil</keyword>
<dbReference type="Proteomes" id="UP000033664">
    <property type="component" value="Unassembled WGS sequence"/>
</dbReference>
<evidence type="ECO:0000313" key="5">
    <source>
        <dbReference type="Proteomes" id="UP000033664"/>
    </source>
</evidence>
<dbReference type="EMBL" id="JXXZ01000019">
    <property type="protein sequence ID" value="KJY96134.1"/>
    <property type="molecule type" value="Genomic_DNA"/>
</dbReference>
<evidence type="ECO:0000313" key="4">
    <source>
        <dbReference type="EMBL" id="TMP85597.1"/>
    </source>
</evidence>
<dbReference type="EMBL" id="PNCG01000022">
    <property type="protein sequence ID" value="TMP85597.1"/>
    <property type="molecule type" value="Genomic_DNA"/>
</dbReference>
<dbReference type="AlphaFoldDB" id="A0A0F4PJB9"/>
<reference evidence="4" key="4">
    <citation type="submission" date="2019-09" db="EMBL/GenBank/DDBJ databases">
        <title>Co-occurence of chitin degradation, pigmentation and bioactivity in marine Pseudoalteromonas.</title>
        <authorList>
            <person name="Sonnenschein E.C."/>
            <person name="Bech P.K."/>
        </authorList>
    </citation>
    <scope>NUCLEOTIDE SEQUENCE</scope>
    <source>
        <strain evidence="4">S2897</strain>
    </source>
</reference>